<organism evidence="1 2">
    <name type="scientific">Myotis myotis</name>
    <name type="common">Greater mouse-eared bat</name>
    <name type="synonym">Vespertilio myotis</name>
    <dbReference type="NCBI Taxonomy" id="51298"/>
    <lineage>
        <taxon>Eukaryota</taxon>
        <taxon>Metazoa</taxon>
        <taxon>Chordata</taxon>
        <taxon>Craniata</taxon>
        <taxon>Vertebrata</taxon>
        <taxon>Euteleostomi</taxon>
        <taxon>Mammalia</taxon>
        <taxon>Eutheria</taxon>
        <taxon>Laurasiatheria</taxon>
        <taxon>Chiroptera</taxon>
        <taxon>Yangochiroptera</taxon>
        <taxon>Vespertilionidae</taxon>
        <taxon>Myotis</taxon>
    </lineage>
</organism>
<dbReference type="AlphaFoldDB" id="A0A7J7VIY0"/>
<gene>
    <name evidence="1" type="ORF">mMyoMyo1_008396</name>
</gene>
<protein>
    <submittedName>
        <fullName evidence="1">Uncharacterized protein</fullName>
    </submittedName>
</protein>
<reference evidence="1 2" key="1">
    <citation type="journal article" date="2020" name="Nature">
        <title>Six reference-quality genomes reveal evolution of bat adaptations.</title>
        <authorList>
            <person name="Jebb D."/>
            <person name="Huang Z."/>
            <person name="Pippel M."/>
            <person name="Hughes G.M."/>
            <person name="Lavrichenko K."/>
            <person name="Devanna P."/>
            <person name="Winkler S."/>
            <person name="Jermiin L.S."/>
            <person name="Skirmuntt E.C."/>
            <person name="Katzourakis A."/>
            <person name="Burkitt-Gray L."/>
            <person name="Ray D.A."/>
            <person name="Sullivan K.A.M."/>
            <person name="Roscito J.G."/>
            <person name="Kirilenko B.M."/>
            <person name="Davalos L.M."/>
            <person name="Corthals A.P."/>
            <person name="Power M.L."/>
            <person name="Jones G."/>
            <person name="Ransome R.D."/>
            <person name="Dechmann D.K.N."/>
            <person name="Locatelli A.G."/>
            <person name="Puechmaille S.J."/>
            <person name="Fedrigo O."/>
            <person name="Jarvis E.D."/>
            <person name="Hiller M."/>
            <person name="Vernes S.C."/>
            <person name="Myers E.W."/>
            <person name="Teeling E.C."/>
        </authorList>
    </citation>
    <scope>NUCLEOTIDE SEQUENCE [LARGE SCALE GENOMIC DNA]</scope>
    <source>
        <strain evidence="1">MMyoMyo1</strain>
        <tissue evidence="1">Flight muscle</tissue>
    </source>
</reference>
<keyword evidence="2" id="KW-1185">Reference proteome</keyword>
<proteinExistence type="predicted"/>
<dbReference type="EMBL" id="JABWUV010000010">
    <property type="protein sequence ID" value="KAF6324960.1"/>
    <property type="molecule type" value="Genomic_DNA"/>
</dbReference>
<name>A0A7J7VIY0_MYOMY</name>
<evidence type="ECO:0000313" key="2">
    <source>
        <dbReference type="Proteomes" id="UP000527355"/>
    </source>
</evidence>
<sequence>MCPTPRPPCAALLTLPCDPWAPVSSAEMPLTPLDYLICSRLSPHPVGLSHLPLISFLESSVCLSHPPAWSPSSLRIKSMTHSSWGRWGSLVGVRDSPLPCVSSSIASVEPLSSQALSQLASKANPAPSDRLFDFLTCGLFPAGPGPAHILFRLDPPHPPSPDPYSLAPMMLRGLSQGPSPTPGCCPTWEPTGAAATDVCFL</sequence>
<evidence type="ECO:0000313" key="1">
    <source>
        <dbReference type="EMBL" id="KAF6324960.1"/>
    </source>
</evidence>
<comment type="caution">
    <text evidence="1">The sequence shown here is derived from an EMBL/GenBank/DDBJ whole genome shotgun (WGS) entry which is preliminary data.</text>
</comment>
<accession>A0A7J7VIY0</accession>
<dbReference type="Proteomes" id="UP000527355">
    <property type="component" value="Unassembled WGS sequence"/>
</dbReference>